<sequence>MEDGHHPEVVAEEHPLEAADGELDLPLPGPPRPRGGRRGVDVRRRGAPRLRLLRRRRLMMSSRSPVAPRPPPTPLPRSNPRQAGRSTSSSLCRAPPDQALKDRRSPRRRGVGVADGPSEGTAPDIHARRMVSANGPERNEALKDETQQPLFRPSFYRSLELRDIARREVSDRCPHLAPHMDDPNLPLPEDIPPPPAHGGDTADTARGRRRRSGARGRPRGHQASRARGGDIRRGGTAAGPATARVPSRRERAATVQRPVRPEHDPEGMMGEMPPFKALENFPSSRAQGRCVMCDSAEFNIPKQNKGVCNNCDIAIWVHNPSGLLLKWCKGCKNFRKWSDFGLKGHSSKTERCRQQQAERYARSKNNKSDPSAAAMAQREMGMADVPGEQPRVVDQEQAEMHANAAALAAGQVQAHHLHSVIHHAQAQPHMDGTVLEAPVHHETNMII</sequence>
<dbReference type="EMBL" id="AGNL01017061">
    <property type="protein sequence ID" value="EJK64626.1"/>
    <property type="molecule type" value="Genomic_DNA"/>
</dbReference>
<reference evidence="2 3" key="1">
    <citation type="journal article" date="2012" name="Genome Biol.">
        <title>Genome and low-iron response of an oceanic diatom adapted to chronic iron limitation.</title>
        <authorList>
            <person name="Lommer M."/>
            <person name="Specht M."/>
            <person name="Roy A.S."/>
            <person name="Kraemer L."/>
            <person name="Andreson R."/>
            <person name="Gutowska M.A."/>
            <person name="Wolf J."/>
            <person name="Bergner S.V."/>
            <person name="Schilhabel M.B."/>
            <person name="Klostermeier U.C."/>
            <person name="Beiko R.G."/>
            <person name="Rosenstiel P."/>
            <person name="Hippler M."/>
            <person name="Laroche J."/>
        </authorList>
    </citation>
    <scope>NUCLEOTIDE SEQUENCE [LARGE SCALE GENOMIC DNA]</scope>
    <source>
        <strain evidence="2 3">CCMP1005</strain>
    </source>
</reference>
<dbReference type="AlphaFoldDB" id="K0SUH3"/>
<feature type="region of interest" description="Disordered" evidence="1">
    <location>
        <begin position="1"/>
        <end position="268"/>
    </location>
</feature>
<accession>K0SUH3</accession>
<feature type="compositionally biased region" description="Basic and acidic residues" evidence="1">
    <location>
        <begin position="159"/>
        <end position="182"/>
    </location>
</feature>
<evidence type="ECO:0000313" key="2">
    <source>
        <dbReference type="EMBL" id="EJK64626.1"/>
    </source>
</evidence>
<protein>
    <submittedName>
        <fullName evidence="2">Uncharacterized protein</fullName>
    </submittedName>
</protein>
<feature type="compositionally biased region" description="Basic and acidic residues" evidence="1">
    <location>
        <begin position="137"/>
        <end position="146"/>
    </location>
</feature>
<feature type="compositionally biased region" description="Basic residues" evidence="1">
    <location>
        <begin position="207"/>
        <end position="224"/>
    </location>
</feature>
<feature type="compositionally biased region" description="Basic residues" evidence="1">
    <location>
        <begin position="45"/>
        <end position="58"/>
    </location>
</feature>
<feature type="compositionally biased region" description="Low complexity" evidence="1">
    <location>
        <begin position="234"/>
        <end position="244"/>
    </location>
</feature>
<feature type="compositionally biased region" description="Pro residues" evidence="1">
    <location>
        <begin position="185"/>
        <end position="196"/>
    </location>
</feature>
<evidence type="ECO:0000313" key="3">
    <source>
        <dbReference type="Proteomes" id="UP000266841"/>
    </source>
</evidence>
<evidence type="ECO:0000256" key="1">
    <source>
        <dbReference type="SAM" id="MobiDB-lite"/>
    </source>
</evidence>
<keyword evidence="3" id="KW-1185">Reference proteome</keyword>
<proteinExistence type="predicted"/>
<feature type="compositionally biased region" description="Basic and acidic residues" evidence="1">
    <location>
        <begin position="1"/>
        <end position="17"/>
    </location>
</feature>
<dbReference type="OrthoDB" id="49093at2759"/>
<dbReference type="Proteomes" id="UP000266841">
    <property type="component" value="Unassembled WGS sequence"/>
</dbReference>
<feature type="compositionally biased region" description="Pro residues" evidence="1">
    <location>
        <begin position="67"/>
        <end position="77"/>
    </location>
</feature>
<comment type="caution">
    <text evidence="2">The sequence shown here is derived from an EMBL/GenBank/DDBJ whole genome shotgun (WGS) entry which is preliminary data.</text>
</comment>
<name>K0SUH3_THAOC</name>
<gene>
    <name evidence="2" type="ORF">THAOC_14623</name>
</gene>
<organism evidence="2 3">
    <name type="scientific">Thalassiosira oceanica</name>
    <name type="common">Marine diatom</name>
    <dbReference type="NCBI Taxonomy" id="159749"/>
    <lineage>
        <taxon>Eukaryota</taxon>
        <taxon>Sar</taxon>
        <taxon>Stramenopiles</taxon>
        <taxon>Ochrophyta</taxon>
        <taxon>Bacillariophyta</taxon>
        <taxon>Coscinodiscophyceae</taxon>
        <taxon>Thalassiosirophycidae</taxon>
        <taxon>Thalassiosirales</taxon>
        <taxon>Thalassiosiraceae</taxon>
        <taxon>Thalassiosira</taxon>
    </lineage>
</organism>